<dbReference type="AlphaFoldDB" id="A0AAD3DB32"/>
<sequence length="732" mass="79938">MVFFQSFFHTGNTEEIQGEYSPIGLDLSNKLNSEHQNYESISSSTVDVKDQGTDHQISSGGNHSKSRRQVLTLLASFAFIATTALTVLPNNVGELSLDEVTSALNKDIVAIPSKNETAQPLAGLYFIPSIVGTEFSLPIFVNDTYKGFKLNIAQGESSPIRTFPVFDGNTEAFPYNDKVWTQNVMVEDVDSLIFAMGISRALSVSYGPLAGLDAGKFLQETISTTNSVTIVYFTKRSAYARKYLTGYQPVPEVVNLVNEGRSDAIFEKYGTKFISTLIYGAQLSVRYTVSSDGEVDRKEIEAELQAKIGGNIPLTEKFKAKFELQHGEEKVRYRLSIDVKSVGITLNDVTNPSFDETNILITNFNDQWSDIHQHLIELDTIDEEDNVIKQFRPIGFYIDDIAPSISGLDNKKAAAVVGKMSDLQSVFMQAHLWSGEFVKKQNELQLIARESAYFNNHVFGPWNSLYMTQVRPRILDQKLEECFAYRGQSVEDLFSGGLPIPSGFNDAERLLMNGMLGRGYIAGPIFNEVHYKYLRWEGYVLPSERPVYEGVLKCKDLGPNAPVVAGPGDPVNVFTSVDENTCAPISAPTNSPTSAPTANPTSSPTSSPTASPTATPTASPTASPSASPIAAPTDAPTSRNCLRGGTLCAQKNFNYVCDQCCSGKSVLKDIRRYCAPSKPTTKAPTKAPTTPRPTPRPCFPRGATCGIRGSSCSNCCSGSHTTPTFPNLPICK</sequence>
<protein>
    <submittedName>
        <fullName evidence="2">Beta-xylosidase</fullName>
    </submittedName>
</protein>
<evidence type="ECO:0000256" key="1">
    <source>
        <dbReference type="SAM" id="MobiDB-lite"/>
    </source>
</evidence>
<feature type="region of interest" description="Disordered" evidence="1">
    <location>
        <begin position="41"/>
        <end position="63"/>
    </location>
</feature>
<feature type="region of interest" description="Disordered" evidence="1">
    <location>
        <begin position="584"/>
        <end position="636"/>
    </location>
</feature>
<proteinExistence type="predicted"/>
<evidence type="ECO:0000313" key="3">
    <source>
        <dbReference type="Proteomes" id="UP001054902"/>
    </source>
</evidence>
<keyword evidence="3" id="KW-1185">Reference proteome</keyword>
<gene>
    <name evidence="2" type="ORF">CTEN210_16171</name>
</gene>
<dbReference type="EMBL" id="BLLK01000069">
    <property type="protein sequence ID" value="GFH59695.1"/>
    <property type="molecule type" value="Genomic_DNA"/>
</dbReference>
<feature type="compositionally biased region" description="Polar residues" evidence="1">
    <location>
        <begin position="54"/>
        <end position="63"/>
    </location>
</feature>
<organism evidence="2 3">
    <name type="scientific">Chaetoceros tenuissimus</name>
    <dbReference type="NCBI Taxonomy" id="426638"/>
    <lineage>
        <taxon>Eukaryota</taxon>
        <taxon>Sar</taxon>
        <taxon>Stramenopiles</taxon>
        <taxon>Ochrophyta</taxon>
        <taxon>Bacillariophyta</taxon>
        <taxon>Coscinodiscophyceae</taxon>
        <taxon>Chaetocerotophycidae</taxon>
        <taxon>Chaetocerotales</taxon>
        <taxon>Chaetocerotaceae</taxon>
        <taxon>Chaetoceros</taxon>
    </lineage>
</organism>
<accession>A0AAD3DB32</accession>
<dbReference type="Proteomes" id="UP001054902">
    <property type="component" value="Unassembled WGS sequence"/>
</dbReference>
<comment type="caution">
    <text evidence="2">The sequence shown here is derived from an EMBL/GenBank/DDBJ whole genome shotgun (WGS) entry which is preliminary data.</text>
</comment>
<name>A0AAD3DB32_9STRA</name>
<evidence type="ECO:0000313" key="2">
    <source>
        <dbReference type="EMBL" id="GFH59695.1"/>
    </source>
</evidence>
<reference evidence="2 3" key="1">
    <citation type="journal article" date="2021" name="Sci. Rep.">
        <title>The genome of the diatom Chaetoceros tenuissimus carries an ancient integrated fragment of an extant virus.</title>
        <authorList>
            <person name="Hongo Y."/>
            <person name="Kimura K."/>
            <person name="Takaki Y."/>
            <person name="Yoshida Y."/>
            <person name="Baba S."/>
            <person name="Kobayashi G."/>
            <person name="Nagasaki K."/>
            <person name="Hano T."/>
            <person name="Tomaru Y."/>
        </authorList>
    </citation>
    <scope>NUCLEOTIDE SEQUENCE [LARGE SCALE GENOMIC DNA]</scope>
    <source>
        <strain evidence="2 3">NIES-3715</strain>
    </source>
</reference>